<dbReference type="GO" id="GO:0003723">
    <property type="term" value="F:RNA binding"/>
    <property type="evidence" value="ECO:0007669"/>
    <property type="project" value="UniProtKB-UniRule"/>
</dbReference>
<accession>A4V6K7</accession>
<dbReference type="CDD" id="cd22439">
    <property type="entry name" value="KH-I_PCBP_rpt3"/>
    <property type="match status" value="1"/>
</dbReference>
<evidence type="ECO:0000313" key="4">
    <source>
        <dbReference type="EMBL" id="BAF57621.1"/>
    </source>
</evidence>
<evidence type="ECO:0000256" key="1">
    <source>
        <dbReference type="ARBA" id="ARBA00022737"/>
    </source>
</evidence>
<evidence type="ECO:0000259" key="3">
    <source>
        <dbReference type="SMART" id="SM00322"/>
    </source>
</evidence>
<dbReference type="SMART" id="SM00322">
    <property type="entry name" value="KH"/>
    <property type="match status" value="1"/>
</dbReference>
<proteinExistence type="evidence at transcript level"/>
<dbReference type="PROSITE" id="PS50084">
    <property type="entry name" value="KH_TYPE_1"/>
    <property type="match status" value="1"/>
</dbReference>
<dbReference type="AlphaFoldDB" id="A4V6K7"/>
<feature type="non-terminal residue" evidence="4">
    <location>
        <position position="1"/>
    </location>
</feature>
<dbReference type="SUPFAM" id="SSF54791">
    <property type="entry name" value="Eukaryotic type KH-domain (KH-domain type I)"/>
    <property type="match status" value="1"/>
</dbReference>
<dbReference type="EMBL" id="AK248097">
    <property type="protein sequence ID" value="BAF57621.1"/>
    <property type="molecule type" value="mRNA"/>
</dbReference>
<dbReference type="InterPro" id="IPR036612">
    <property type="entry name" value="KH_dom_type_1_sf"/>
</dbReference>
<dbReference type="InterPro" id="IPR004087">
    <property type="entry name" value="KH_dom"/>
</dbReference>
<name>A4V6K7_DUGJA</name>
<dbReference type="Pfam" id="PF00013">
    <property type="entry name" value="KH_1"/>
    <property type="match status" value="1"/>
</dbReference>
<evidence type="ECO:0000256" key="2">
    <source>
        <dbReference type="PROSITE-ProRule" id="PRU00117"/>
    </source>
</evidence>
<organism evidence="4">
    <name type="scientific">Dugesia japonica</name>
    <name type="common">Planarian</name>
    <dbReference type="NCBI Taxonomy" id="6161"/>
    <lineage>
        <taxon>Eukaryota</taxon>
        <taxon>Metazoa</taxon>
        <taxon>Spiralia</taxon>
        <taxon>Lophotrochozoa</taxon>
        <taxon>Platyhelminthes</taxon>
        <taxon>Rhabditophora</taxon>
        <taxon>Seriata</taxon>
        <taxon>Tricladida</taxon>
        <taxon>Continenticola</taxon>
        <taxon>Geoplanoidea</taxon>
        <taxon>Dugesiidae</taxon>
        <taxon>Dugesia</taxon>
    </lineage>
</organism>
<dbReference type="InterPro" id="IPR004088">
    <property type="entry name" value="KH_dom_type_1"/>
</dbReference>
<dbReference type="PANTHER" id="PTHR10288">
    <property type="entry name" value="KH DOMAIN CONTAINING RNA BINDING PROTEIN"/>
    <property type="match status" value="1"/>
</dbReference>
<reference evidence="4" key="1">
    <citation type="submission" date="2007-04" db="EMBL/GenBank/DDBJ databases">
        <title>DjCBC-1, a conserved DEAD box RNA helicase of the RCK/p54/Me31B family, is a component of RNA-protein complexes in planarian stem cells and neurons.</title>
        <authorList>
            <person name="Kashikawa M."/>
            <person name="Shibata N."/>
            <person name="Agata K."/>
        </authorList>
    </citation>
    <scope>NUCLEOTIDE SEQUENCE</scope>
</reference>
<keyword evidence="1" id="KW-0677">Repeat</keyword>
<dbReference type="Gene3D" id="3.30.1370.10">
    <property type="entry name" value="K Homology domain, type 1"/>
    <property type="match status" value="1"/>
</dbReference>
<feature type="domain" description="K Homology" evidence="3">
    <location>
        <begin position="26"/>
        <end position="96"/>
    </location>
</feature>
<protein>
    <submittedName>
        <fullName evidence="4">Poly(RC)-binding protein</fullName>
    </submittedName>
</protein>
<sequence>IRHEAPLSYSMKSDSLSSSQASSVGSQLVKEFNITNDMIGCIIGRGGTTINEIRSLSGAQIKISYCEEKSTERQITISGTPESINTAEMLINANIKSFMNSITSSKTKTVSQTPNVDDHQPIISYSNCAPISTCQNSNSVISNTNSVSKHLCKLKPSCFLLDSNKKPHRPHFAPY</sequence>
<keyword evidence="2" id="KW-0694">RNA-binding</keyword>